<protein>
    <submittedName>
        <fullName evidence="1">Uncharacterized protein</fullName>
    </submittedName>
</protein>
<gene>
    <name evidence="1" type="ORF">AFUS01_LOCUS7609</name>
</gene>
<dbReference type="AlphaFoldDB" id="A0A8J2K1N3"/>
<proteinExistence type="predicted"/>
<sequence length="66" mass="7478">SIVSYNLELHLRYLDLYNKDARFWSDDEDDEEAGVILSVSKYYVAASACGSLRISMIKGSLRIICT</sequence>
<accession>A0A8J2K1N3</accession>
<feature type="non-terminal residue" evidence="1">
    <location>
        <position position="1"/>
    </location>
</feature>
<dbReference type="Proteomes" id="UP000708208">
    <property type="component" value="Unassembled WGS sequence"/>
</dbReference>
<comment type="caution">
    <text evidence="1">The sequence shown here is derived from an EMBL/GenBank/DDBJ whole genome shotgun (WGS) entry which is preliminary data.</text>
</comment>
<evidence type="ECO:0000313" key="2">
    <source>
        <dbReference type="Proteomes" id="UP000708208"/>
    </source>
</evidence>
<reference evidence="1" key="1">
    <citation type="submission" date="2021-06" db="EMBL/GenBank/DDBJ databases">
        <authorList>
            <person name="Hodson N. C."/>
            <person name="Mongue J. A."/>
            <person name="Jaron S. K."/>
        </authorList>
    </citation>
    <scope>NUCLEOTIDE SEQUENCE</scope>
</reference>
<evidence type="ECO:0000313" key="1">
    <source>
        <dbReference type="EMBL" id="CAG7718194.1"/>
    </source>
</evidence>
<keyword evidence="2" id="KW-1185">Reference proteome</keyword>
<name>A0A8J2K1N3_9HEXA</name>
<dbReference type="EMBL" id="CAJVCH010051577">
    <property type="protein sequence ID" value="CAG7718194.1"/>
    <property type="molecule type" value="Genomic_DNA"/>
</dbReference>
<organism evidence="1 2">
    <name type="scientific">Allacma fusca</name>
    <dbReference type="NCBI Taxonomy" id="39272"/>
    <lineage>
        <taxon>Eukaryota</taxon>
        <taxon>Metazoa</taxon>
        <taxon>Ecdysozoa</taxon>
        <taxon>Arthropoda</taxon>
        <taxon>Hexapoda</taxon>
        <taxon>Collembola</taxon>
        <taxon>Symphypleona</taxon>
        <taxon>Sminthuridae</taxon>
        <taxon>Allacma</taxon>
    </lineage>
</organism>